<dbReference type="Pfam" id="PF00069">
    <property type="entry name" value="Pkinase"/>
    <property type="match status" value="1"/>
</dbReference>
<evidence type="ECO:0000313" key="6">
    <source>
        <dbReference type="EMBL" id="ATB28692.1"/>
    </source>
</evidence>
<gene>
    <name evidence="6" type="ORF">MEBOL_002141</name>
</gene>
<evidence type="ECO:0000256" key="1">
    <source>
        <dbReference type="ARBA" id="ARBA00022679"/>
    </source>
</evidence>
<dbReference type="SUPFAM" id="SSF56112">
    <property type="entry name" value="Protein kinase-like (PK-like)"/>
    <property type="match status" value="1"/>
</dbReference>
<dbReference type="RefSeq" id="WP_095977356.1">
    <property type="nucleotide sequence ID" value="NZ_CP022163.1"/>
</dbReference>
<evidence type="ECO:0000256" key="3">
    <source>
        <dbReference type="ARBA" id="ARBA00022777"/>
    </source>
</evidence>
<evidence type="ECO:0000313" key="7">
    <source>
        <dbReference type="Proteomes" id="UP000217289"/>
    </source>
</evidence>
<evidence type="ECO:0000256" key="4">
    <source>
        <dbReference type="ARBA" id="ARBA00022840"/>
    </source>
</evidence>
<dbReference type="InterPro" id="IPR000719">
    <property type="entry name" value="Prot_kinase_dom"/>
</dbReference>
<dbReference type="Pfam" id="PF25816">
    <property type="entry name" value="RamC_N"/>
    <property type="match status" value="1"/>
</dbReference>
<accession>A0A250IBZ5</accession>
<evidence type="ECO:0000259" key="5">
    <source>
        <dbReference type="PROSITE" id="PS50011"/>
    </source>
</evidence>
<dbReference type="KEGG" id="mbd:MEBOL_002141"/>
<protein>
    <recommendedName>
        <fullName evidence="5">Protein kinase domain-containing protein</fullName>
    </recommendedName>
</protein>
<dbReference type="PROSITE" id="PS50011">
    <property type="entry name" value="PROTEIN_KINASE_DOM"/>
    <property type="match status" value="1"/>
</dbReference>
<dbReference type="PANTHER" id="PTHR43289:SF6">
    <property type="entry name" value="SERINE_THREONINE-PROTEIN KINASE NEKL-3"/>
    <property type="match status" value="1"/>
</dbReference>
<feature type="domain" description="Protein kinase" evidence="5">
    <location>
        <begin position="277"/>
        <end position="484"/>
    </location>
</feature>
<organism evidence="6 7">
    <name type="scientific">Melittangium boletus DSM 14713</name>
    <dbReference type="NCBI Taxonomy" id="1294270"/>
    <lineage>
        <taxon>Bacteria</taxon>
        <taxon>Pseudomonadati</taxon>
        <taxon>Myxococcota</taxon>
        <taxon>Myxococcia</taxon>
        <taxon>Myxococcales</taxon>
        <taxon>Cystobacterineae</taxon>
        <taxon>Archangiaceae</taxon>
        <taxon>Melittangium</taxon>
    </lineage>
</organism>
<name>A0A250IBZ5_9BACT</name>
<keyword evidence="7" id="KW-1185">Reference proteome</keyword>
<dbReference type="InterPro" id="IPR057929">
    <property type="entry name" value="RamC_N"/>
</dbReference>
<dbReference type="AlphaFoldDB" id="A0A250IBZ5"/>
<dbReference type="Gene3D" id="1.10.510.10">
    <property type="entry name" value="Transferase(Phosphotransferase) domain 1"/>
    <property type="match status" value="1"/>
</dbReference>
<dbReference type="PANTHER" id="PTHR43289">
    <property type="entry name" value="MITOGEN-ACTIVATED PROTEIN KINASE KINASE KINASE 20-RELATED"/>
    <property type="match status" value="1"/>
</dbReference>
<evidence type="ECO:0000256" key="2">
    <source>
        <dbReference type="ARBA" id="ARBA00022741"/>
    </source>
</evidence>
<sequence length="484" mass="53067">MLIELATDTLAPQWNERGLSIGLLQPFTSGRLALDTSWFERINEGPSKGPLSVGAGAEFLEPDLLRQCSQIALDRIVEALLRQRGAHGWRVHPEGPWRHVTPPSAVSREQGWKLHVSATPLSAPAVLERCATVLITSDCAFKFAATLEHVEALTSTRCDRAQGGKFITVYPRDDDSLRVLAERLHAATLGLSGPGILSDRRYQPNSLVHYRFGAFSGVRTLTADGVYESRLRAPDGTLVRDARQAWFAPPAWATPPFDEPGTPLAGAPQAVLLQDRFIVRGAIRHSNRGGVYRATDQASGAEVIVKQARPHTGAELTGEDARDALRHEAEMLDVLTGLGPEPLALFEQGGDLFLAETLVAGQVLRDWVADRLFMHPGEVAALDLETALEMAQRLTELLSAIHEHGLVCRDFNPNNVIVTQDRQLRLVDPELVARPGTRVYRYYTPGYAAPEQLRAPKVGPCPGQQVDLFSLGATLFVTVHQLRR</sequence>
<reference evidence="6 7" key="1">
    <citation type="submission" date="2017-06" db="EMBL/GenBank/DDBJ databases">
        <authorList>
            <person name="Kim H.J."/>
            <person name="Triplett B.A."/>
        </authorList>
    </citation>
    <scope>NUCLEOTIDE SEQUENCE [LARGE SCALE GENOMIC DNA]</scope>
    <source>
        <strain evidence="6 7">DSM 14713</strain>
    </source>
</reference>
<dbReference type="Proteomes" id="UP000217289">
    <property type="component" value="Chromosome"/>
</dbReference>
<dbReference type="OrthoDB" id="1492512at2"/>
<keyword evidence="2" id="KW-0547">Nucleotide-binding</keyword>
<keyword evidence="3" id="KW-0418">Kinase</keyword>
<dbReference type="GO" id="GO:0005524">
    <property type="term" value="F:ATP binding"/>
    <property type="evidence" value="ECO:0007669"/>
    <property type="project" value="UniProtKB-KW"/>
</dbReference>
<dbReference type="EMBL" id="CP022163">
    <property type="protein sequence ID" value="ATB28692.1"/>
    <property type="molecule type" value="Genomic_DNA"/>
</dbReference>
<dbReference type="GO" id="GO:0004674">
    <property type="term" value="F:protein serine/threonine kinase activity"/>
    <property type="evidence" value="ECO:0007669"/>
    <property type="project" value="TreeGrafter"/>
</dbReference>
<dbReference type="InterPro" id="IPR011009">
    <property type="entry name" value="Kinase-like_dom_sf"/>
</dbReference>
<keyword evidence="1" id="KW-0808">Transferase</keyword>
<keyword evidence="4" id="KW-0067">ATP-binding</keyword>
<proteinExistence type="predicted"/>